<protein>
    <submittedName>
        <fullName evidence="3">Uncharacterized protein</fullName>
    </submittedName>
</protein>
<dbReference type="AlphaFoldDB" id="A0A6A6IG72"/>
<proteinExistence type="predicted"/>
<name>A0A6A6IG72_9PLEO</name>
<keyword evidence="2" id="KW-1133">Transmembrane helix</keyword>
<reference evidence="3" key="1">
    <citation type="journal article" date="2020" name="Stud. Mycol.">
        <title>101 Dothideomycetes genomes: a test case for predicting lifestyles and emergence of pathogens.</title>
        <authorList>
            <person name="Haridas S."/>
            <person name="Albert R."/>
            <person name="Binder M."/>
            <person name="Bloem J."/>
            <person name="Labutti K."/>
            <person name="Salamov A."/>
            <person name="Andreopoulos B."/>
            <person name="Baker S."/>
            <person name="Barry K."/>
            <person name="Bills G."/>
            <person name="Bluhm B."/>
            <person name="Cannon C."/>
            <person name="Castanera R."/>
            <person name="Culley D."/>
            <person name="Daum C."/>
            <person name="Ezra D."/>
            <person name="Gonzalez J."/>
            <person name="Henrissat B."/>
            <person name="Kuo A."/>
            <person name="Liang C."/>
            <person name="Lipzen A."/>
            <person name="Lutzoni F."/>
            <person name="Magnuson J."/>
            <person name="Mondo S."/>
            <person name="Nolan M."/>
            <person name="Ohm R."/>
            <person name="Pangilinan J."/>
            <person name="Park H.-J."/>
            <person name="Ramirez L."/>
            <person name="Alfaro M."/>
            <person name="Sun H."/>
            <person name="Tritt A."/>
            <person name="Yoshinaga Y."/>
            <person name="Zwiers L.-H."/>
            <person name="Turgeon B."/>
            <person name="Goodwin S."/>
            <person name="Spatafora J."/>
            <person name="Crous P."/>
            <person name="Grigoriev I."/>
        </authorList>
    </citation>
    <scope>NUCLEOTIDE SEQUENCE</scope>
    <source>
        <strain evidence="3">CBS 122368</strain>
    </source>
</reference>
<evidence type="ECO:0000313" key="4">
    <source>
        <dbReference type="Proteomes" id="UP000800094"/>
    </source>
</evidence>
<evidence type="ECO:0000256" key="2">
    <source>
        <dbReference type="SAM" id="Phobius"/>
    </source>
</evidence>
<dbReference type="EMBL" id="ML987195">
    <property type="protein sequence ID" value="KAF2249187.1"/>
    <property type="molecule type" value="Genomic_DNA"/>
</dbReference>
<evidence type="ECO:0000256" key="1">
    <source>
        <dbReference type="SAM" id="MobiDB-lite"/>
    </source>
</evidence>
<organism evidence="3 4">
    <name type="scientific">Trematosphaeria pertusa</name>
    <dbReference type="NCBI Taxonomy" id="390896"/>
    <lineage>
        <taxon>Eukaryota</taxon>
        <taxon>Fungi</taxon>
        <taxon>Dikarya</taxon>
        <taxon>Ascomycota</taxon>
        <taxon>Pezizomycotina</taxon>
        <taxon>Dothideomycetes</taxon>
        <taxon>Pleosporomycetidae</taxon>
        <taxon>Pleosporales</taxon>
        <taxon>Massarineae</taxon>
        <taxon>Trematosphaeriaceae</taxon>
        <taxon>Trematosphaeria</taxon>
    </lineage>
</organism>
<dbReference type="RefSeq" id="XP_033684191.1">
    <property type="nucleotide sequence ID" value="XM_033826834.1"/>
</dbReference>
<dbReference type="Proteomes" id="UP000800094">
    <property type="component" value="Unassembled WGS sequence"/>
</dbReference>
<feature type="region of interest" description="Disordered" evidence="1">
    <location>
        <begin position="50"/>
        <end position="69"/>
    </location>
</feature>
<feature type="region of interest" description="Disordered" evidence="1">
    <location>
        <begin position="80"/>
        <end position="102"/>
    </location>
</feature>
<accession>A0A6A6IG72</accession>
<feature type="transmembrane region" description="Helical" evidence="2">
    <location>
        <begin position="344"/>
        <end position="367"/>
    </location>
</feature>
<evidence type="ECO:0000313" key="3">
    <source>
        <dbReference type="EMBL" id="KAF2249187.1"/>
    </source>
</evidence>
<keyword evidence="2" id="KW-0472">Membrane</keyword>
<dbReference type="GeneID" id="54580164"/>
<keyword evidence="2" id="KW-0812">Transmembrane</keyword>
<gene>
    <name evidence="3" type="ORF">BU26DRAFT_505256</name>
</gene>
<keyword evidence="4" id="KW-1185">Reference proteome</keyword>
<sequence>MSPAGRVLCQKLCAARAAWICELNPPGGLGPARPRVPAYARPDANVPTTFTSPSAAWRAPPPPRAGSARRMPFCATRRHPHMTRRSDATVSAPDLPRGSRSPRAHCALLSPLSIPGGWEGASLPSAQRSRVAGTASKRSVAFAPLSHVSFCALQHRRAVDRLPHPRGIADSRPHPSYALTQLFRAPQHRARKCAFAVERVSRQHPSARQEACPGDKCSAEWALAPAKRSRLIHRRYIGQVAASPAWMSLPGPLRWTAARLIKRTVWAATSRQPVSFFAERDLAVSISDRSHLALDSDRCKPSAPRERKLYAAVRVDSLLRLCCSCWDASWSRFTHNRSCLCSHALFAAICLFIVAIAIAIAVASLFLPSLLRAASPSGCFWHGALPAMTLPSFRTLLRTGFGSCTICQNTPYYKRRCCQ</sequence>